<name>A0A5N6R5R0_9ROSI</name>
<reference evidence="1 2" key="1">
    <citation type="submission" date="2019-06" db="EMBL/GenBank/DDBJ databases">
        <title>A chromosomal-level reference genome of Carpinus fangiana (Coryloideae, Betulaceae).</title>
        <authorList>
            <person name="Yang X."/>
            <person name="Wang Z."/>
            <person name="Zhang L."/>
            <person name="Hao G."/>
            <person name="Liu J."/>
            <person name="Yang Y."/>
        </authorList>
    </citation>
    <scope>NUCLEOTIDE SEQUENCE [LARGE SCALE GENOMIC DNA]</scope>
    <source>
        <strain evidence="1">Cfa_2016G</strain>
        <tissue evidence="1">Leaf</tissue>
    </source>
</reference>
<gene>
    <name evidence="1" type="ORF">FH972_012765</name>
</gene>
<protein>
    <submittedName>
        <fullName evidence="1">Uncharacterized protein</fullName>
    </submittedName>
</protein>
<organism evidence="1 2">
    <name type="scientific">Carpinus fangiana</name>
    <dbReference type="NCBI Taxonomy" id="176857"/>
    <lineage>
        <taxon>Eukaryota</taxon>
        <taxon>Viridiplantae</taxon>
        <taxon>Streptophyta</taxon>
        <taxon>Embryophyta</taxon>
        <taxon>Tracheophyta</taxon>
        <taxon>Spermatophyta</taxon>
        <taxon>Magnoliopsida</taxon>
        <taxon>eudicotyledons</taxon>
        <taxon>Gunneridae</taxon>
        <taxon>Pentapetalae</taxon>
        <taxon>rosids</taxon>
        <taxon>fabids</taxon>
        <taxon>Fagales</taxon>
        <taxon>Betulaceae</taxon>
        <taxon>Carpinus</taxon>
    </lineage>
</organism>
<dbReference type="AlphaFoldDB" id="A0A5N6R5R0"/>
<sequence>METRRESLKMASGSVGFGEVRLAMLEKNDSGYWVTLHTALSESAEWKRATGTPVARFLPRGSVPRTGDRWLESRGGWKRLRWW</sequence>
<accession>A0A5N6R5R0</accession>
<evidence type="ECO:0000313" key="1">
    <source>
        <dbReference type="EMBL" id="KAE8055961.1"/>
    </source>
</evidence>
<dbReference type="Proteomes" id="UP000327013">
    <property type="component" value="Chromosome 5"/>
</dbReference>
<proteinExistence type="predicted"/>
<keyword evidence="2" id="KW-1185">Reference proteome</keyword>
<dbReference type="EMBL" id="CM017325">
    <property type="protein sequence ID" value="KAE8055961.1"/>
    <property type="molecule type" value="Genomic_DNA"/>
</dbReference>
<evidence type="ECO:0000313" key="2">
    <source>
        <dbReference type="Proteomes" id="UP000327013"/>
    </source>
</evidence>